<organism evidence="1">
    <name type="scientific">Sediminibacterium sp. KACHI17</name>
    <dbReference type="NCBI Taxonomy" id="1751071"/>
    <lineage>
        <taxon>Bacteria</taxon>
        <taxon>Pseudomonadati</taxon>
        <taxon>Bacteroidota</taxon>
        <taxon>Chitinophagia</taxon>
        <taxon>Chitinophagales</taxon>
        <taxon>Chitinophagaceae</taxon>
        <taxon>Sediminibacterium</taxon>
    </lineage>
</organism>
<accession>A0AAT9GGH4</accession>
<dbReference type="AlphaFoldDB" id="A0AAT9GGH4"/>
<evidence type="ECO:0000313" key="1">
    <source>
        <dbReference type="EMBL" id="BFG69621.1"/>
    </source>
</evidence>
<reference evidence="1" key="1">
    <citation type="submission" date="2024-02" db="EMBL/GenBank/DDBJ databases">
        <title>Sediminibacterium planktonica sp. nov. and Sediminibacterium longus sp. nov., isolated from surface lake and river water.</title>
        <authorList>
            <person name="Watanabe K."/>
            <person name="Takemine S."/>
            <person name="Ishii Y."/>
            <person name="Ogata Y."/>
            <person name="Shindo C."/>
            <person name="Suda W."/>
        </authorList>
    </citation>
    <scope>NUCLEOTIDE SEQUENCE</scope>
    <source>
        <strain evidence="1">KACHI17</strain>
    </source>
</reference>
<proteinExistence type="predicted"/>
<dbReference type="EMBL" id="AP029612">
    <property type="protein sequence ID" value="BFG69621.1"/>
    <property type="molecule type" value="Genomic_DNA"/>
</dbReference>
<sequence length="81" mass="9879">MLFIIHLLNVIAEMSQKKTYNVITKYSGGGVAKHRNIQNVRNFIEYMSREYLAHTMFFYDHSNRQYVGYWRKNLPYQIHYK</sequence>
<name>A0AAT9GGH4_9BACT</name>
<protein>
    <submittedName>
        <fullName evidence="1">Uncharacterized protein</fullName>
    </submittedName>
</protein>
<gene>
    <name evidence="1" type="ORF">KACHI17_05020</name>
</gene>